<dbReference type="Pfam" id="PF02518">
    <property type="entry name" value="HATPase_c"/>
    <property type="match status" value="1"/>
</dbReference>
<evidence type="ECO:0000256" key="5">
    <source>
        <dbReference type="ARBA" id="ARBA00022991"/>
    </source>
</evidence>
<dbReference type="InterPro" id="IPR000014">
    <property type="entry name" value="PAS"/>
</dbReference>
<dbReference type="InterPro" id="IPR011495">
    <property type="entry name" value="Sig_transdc_His_kin_sub2_dim/P"/>
</dbReference>
<organism evidence="9 10">
    <name type="scientific">Parvularcula mediterranea</name>
    <dbReference type="NCBI Taxonomy" id="2732508"/>
    <lineage>
        <taxon>Bacteria</taxon>
        <taxon>Pseudomonadati</taxon>
        <taxon>Pseudomonadota</taxon>
        <taxon>Alphaproteobacteria</taxon>
        <taxon>Parvularculales</taxon>
        <taxon>Parvularculaceae</taxon>
        <taxon>Parvularcula</taxon>
    </lineage>
</organism>
<dbReference type="PRINTS" id="PR00344">
    <property type="entry name" value="BCTRLSENSOR"/>
</dbReference>
<dbReference type="Gene3D" id="3.30.450.20">
    <property type="entry name" value="PAS domain"/>
    <property type="match status" value="1"/>
</dbReference>
<name>A0A7Y3W496_9PROT</name>
<gene>
    <name evidence="9" type="ORF">HK107_03010</name>
</gene>
<dbReference type="GO" id="GO:0004673">
    <property type="term" value="F:protein histidine kinase activity"/>
    <property type="evidence" value="ECO:0007669"/>
    <property type="project" value="UniProtKB-EC"/>
</dbReference>
<dbReference type="SMART" id="SM00387">
    <property type="entry name" value="HATPase_c"/>
    <property type="match status" value="1"/>
</dbReference>
<dbReference type="RefSeq" id="WP_173196670.1">
    <property type="nucleotide sequence ID" value="NZ_JABFCX010000002.1"/>
</dbReference>
<dbReference type="CDD" id="cd00130">
    <property type="entry name" value="PAS"/>
    <property type="match status" value="1"/>
</dbReference>
<evidence type="ECO:0000256" key="1">
    <source>
        <dbReference type="ARBA" id="ARBA00000085"/>
    </source>
</evidence>
<dbReference type="PANTHER" id="PTHR47429">
    <property type="entry name" value="PROTEIN TWIN LOV 1"/>
    <property type="match status" value="1"/>
</dbReference>
<reference evidence="9 10" key="1">
    <citation type="submission" date="2020-05" db="EMBL/GenBank/DDBJ databases">
        <title>Parvularcula mediterraneae sp. nov., isolated from polypropylene straw from shallow seawater of the seashore of Laganas in Zakynthos island, Greece.</title>
        <authorList>
            <person name="Szabo I."/>
            <person name="Al-Omari J."/>
            <person name="Rado J."/>
            <person name="Szerdahelyi G.S."/>
        </authorList>
    </citation>
    <scope>NUCLEOTIDE SEQUENCE [LARGE SCALE GENOMIC DNA]</scope>
    <source>
        <strain evidence="9 10">ZS-1/3</strain>
    </source>
</reference>
<dbReference type="PROSITE" id="PS50113">
    <property type="entry name" value="PAC"/>
    <property type="match status" value="1"/>
</dbReference>
<dbReference type="Proteomes" id="UP000536835">
    <property type="component" value="Unassembled WGS sequence"/>
</dbReference>
<evidence type="ECO:0000313" key="9">
    <source>
        <dbReference type="EMBL" id="NNU15294.1"/>
    </source>
</evidence>
<evidence type="ECO:0000259" key="6">
    <source>
        <dbReference type="PROSITE" id="PS50109"/>
    </source>
</evidence>
<dbReference type="Pfam" id="PF07568">
    <property type="entry name" value="HisKA_2"/>
    <property type="match status" value="1"/>
</dbReference>
<dbReference type="InterPro" id="IPR035965">
    <property type="entry name" value="PAS-like_dom_sf"/>
</dbReference>
<protein>
    <recommendedName>
        <fullName evidence="2">histidine kinase</fullName>
        <ecNumber evidence="2">2.7.13.3</ecNumber>
    </recommendedName>
</protein>
<dbReference type="InterPro" id="IPR004358">
    <property type="entry name" value="Sig_transdc_His_kin-like_C"/>
</dbReference>
<dbReference type="SUPFAM" id="SSF55874">
    <property type="entry name" value="ATPase domain of HSP90 chaperone/DNA topoisomerase II/histidine kinase"/>
    <property type="match status" value="1"/>
</dbReference>
<dbReference type="EC" id="2.7.13.3" evidence="2"/>
<keyword evidence="4" id="KW-0288">FMN</keyword>
<sequence length="338" mass="37389">MESQELDGLKARAFERFPIAFVLTNPRREDNPIVYVNRAFERLTGYSADSAIGRNCRFLQGEQTDPGAVARLGDAIKERRSHKTKLLNVRADGSEFMNELIIEPIYDDQGDLSAFLGLQRRADDRSSDLDRAESQLFEIQHRVKNHLQMVVSMIRLQSQKAGRGDPGIDYEALAYRIETLQLLYQEMNRTGEEADVPMGAYISRIATTIGHLESRENIRLNIATESFYVPVETAARIGLIASEIITNAFQHAFQGKTAGLVEVGLRQLSGGIMRLEVMDDGVGMPEGSTWPEGNTMGASIVSALLAGIDGKMDIARGVAGTTFTVDVPLTETRAKHEN</sequence>
<dbReference type="AlphaFoldDB" id="A0A7Y3W496"/>
<dbReference type="PROSITE" id="PS50112">
    <property type="entry name" value="PAS"/>
    <property type="match status" value="1"/>
</dbReference>
<keyword evidence="5" id="KW-0157">Chromophore</keyword>
<evidence type="ECO:0000259" key="8">
    <source>
        <dbReference type="PROSITE" id="PS50113"/>
    </source>
</evidence>
<evidence type="ECO:0000259" key="7">
    <source>
        <dbReference type="PROSITE" id="PS50112"/>
    </source>
</evidence>
<dbReference type="NCBIfam" id="TIGR00229">
    <property type="entry name" value="sensory_box"/>
    <property type="match status" value="1"/>
</dbReference>
<dbReference type="SUPFAM" id="SSF55785">
    <property type="entry name" value="PYP-like sensor domain (PAS domain)"/>
    <property type="match status" value="1"/>
</dbReference>
<dbReference type="Gene3D" id="3.30.565.10">
    <property type="entry name" value="Histidine kinase-like ATPase, C-terminal domain"/>
    <property type="match status" value="1"/>
</dbReference>
<keyword evidence="10" id="KW-1185">Reference proteome</keyword>
<dbReference type="Pfam" id="PF13426">
    <property type="entry name" value="PAS_9"/>
    <property type="match status" value="1"/>
</dbReference>
<evidence type="ECO:0000256" key="2">
    <source>
        <dbReference type="ARBA" id="ARBA00012438"/>
    </source>
</evidence>
<dbReference type="InterPro" id="IPR000700">
    <property type="entry name" value="PAS-assoc_C"/>
</dbReference>
<feature type="domain" description="Histidine kinase" evidence="6">
    <location>
        <begin position="138"/>
        <end position="331"/>
    </location>
</feature>
<dbReference type="PANTHER" id="PTHR47429:SF2">
    <property type="entry name" value="PROTEIN TWIN LOV 1"/>
    <property type="match status" value="1"/>
</dbReference>
<dbReference type="InterPro" id="IPR036890">
    <property type="entry name" value="HATPase_C_sf"/>
</dbReference>
<dbReference type="InterPro" id="IPR005467">
    <property type="entry name" value="His_kinase_dom"/>
</dbReference>
<evidence type="ECO:0000256" key="4">
    <source>
        <dbReference type="ARBA" id="ARBA00022643"/>
    </source>
</evidence>
<evidence type="ECO:0000256" key="3">
    <source>
        <dbReference type="ARBA" id="ARBA00022630"/>
    </source>
</evidence>
<evidence type="ECO:0000313" key="10">
    <source>
        <dbReference type="Proteomes" id="UP000536835"/>
    </source>
</evidence>
<accession>A0A7Y3W496</accession>
<keyword evidence="3" id="KW-0285">Flavoprotein</keyword>
<comment type="caution">
    <text evidence="9">The sequence shown here is derived from an EMBL/GenBank/DDBJ whole genome shotgun (WGS) entry which is preliminary data.</text>
</comment>
<feature type="domain" description="PAC" evidence="8">
    <location>
        <begin position="80"/>
        <end position="134"/>
    </location>
</feature>
<comment type="catalytic activity">
    <reaction evidence="1">
        <text>ATP + protein L-histidine = ADP + protein N-phospho-L-histidine.</text>
        <dbReference type="EC" id="2.7.13.3"/>
    </reaction>
</comment>
<dbReference type="PROSITE" id="PS50109">
    <property type="entry name" value="HIS_KIN"/>
    <property type="match status" value="1"/>
</dbReference>
<dbReference type="InterPro" id="IPR003594">
    <property type="entry name" value="HATPase_dom"/>
</dbReference>
<proteinExistence type="predicted"/>
<dbReference type="EMBL" id="JABFCX010000002">
    <property type="protein sequence ID" value="NNU15294.1"/>
    <property type="molecule type" value="Genomic_DNA"/>
</dbReference>
<feature type="domain" description="PAS" evidence="7">
    <location>
        <begin position="29"/>
        <end position="55"/>
    </location>
</feature>